<accession>A0A839N2S0</accession>
<dbReference type="InterPro" id="IPR037171">
    <property type="entry name" value="NagB/RpiA_transferase-like"/>
</dbReference>
<evidence type="ECO:0000313" key="3">
    <source>
        <dbReference type="Proteomes" id="UP000559182"/>
    </source>
</evidence>
<dbReference type="Gene3D" id="3.40.50.10420">
    <property type="entry name" value="NagB/RpiA/CoA transferase-like"/>
    <property type="match status" value="1"/>
</dbReference>
<dbReference type="SUPFAM" id="SSF100950">
    <property type="entry name" value="NagB/RpiA/CoA transferase-like"/>
    <property type="match status" value="1"/>
</dbReference>
<dbReference type="RefSeq" id="WP_183320203.1">
    <property type="nucleotide sequence ID" value="NZ_JACHVQ010000001.1"/>
</dbReference>
<dbReference type="AlphaFoldDB" id="A0A839N2S0"/>
<dbReference type="PANTHER" id="PTHR43682:SF1">
    <property type="entry name" value="LACTATE UTILIZATION PROTEIN C"/>
    <property type="match status" value="1"/>
</dbReference>
<reference evidence="2 3" key="1">
    <citation type="submission" date="2020-08" db="EMBL/GenBank/DDBJ databases">
        <title>Sequencing the genomes of 1000 actinobacteria strains.</title>
        <authorList>
            <person name="Klenk H.-P."/>
        </authorList>
    </citation>
    <scope>NUCLEOTIDE SEQUENCE [LARGE SCALE GENOMIC DNA]</scope>
    <source>
        <strain evidence="2 3">DSM 105369</strain>
    </source>
</reference>
<gene>
    <name evidence="2" type="ORF">FHU39_002002</name>
</gene>
<keyword evidence="3" id="KW-1185">Reference proteome</keyword>
<sequence length="222" mass="23953">MSSARDDILLRIRRAHSVTSAPSPIQREQSSPHVERTRILETFVQITEDYRAIVNRCTDDTLAEHIAASLVSSKASRVAVSAEMDTAWLTHFSGEILRDNRLTTAELDDVDAVVTGAAIAIAGTGTIVLDHSGNQGRRALTLIPDVHVCVVRADQVVPDVPTAVRRLRPAIDAHRALTWISGPSATSDIELSRIEGVHGPRTLHVLLVDDASEEVSAVHAAS</sequence>
<evidence type="ECO:0000313" key="2">
    <source>
        <dbReference type="EMBL" id="MBB2892018.1"/>
    </source>
</evidence>
<evidence type="ECO:0000259" key="1">
    <source>
        <dbReference type="Pfam" id="PF02589"/>
    </source>
</evidence>
<dbReference type="InterPro" id="IPR003741">
    <property type="entry name" value="LUD_dom"/>
</dbReference>
<dbReference type="Proteomes" id="UP000559182">
    <property type="component" value="Unassembled WGS sequence"/>
</dbReference>
<dbReference type="InterPro" id="IPR024185">
    <property type="entry name" value="FTHF_cligase-like_sf"/>
</dbReference>
<dbReference type="Pfam" id="PF02589">
    <property type="entry name" value="LUD_dom"/>
    <property type="match status" value="1"/>
</dbReference>
<dbReference type="EMBL" id="JACHVQ010000001">
    <property type="protein sequence ID" value="MBB2892018.1"/>
    <property type="molecule type" value="Genomic_DNA"/>
</dbReference>
<name>A0A839N2S0_9MICO</name>
<comment type="caution">
    <text evidence="2">The sequence shown here is derived from an EMBL/GenBank/DDBJ whole genome shotgun (WGS) entry which is preliminary data.</text>
</comment>
<feature type="domain" description="LUD" evidence="1">
    <location>
        <begin position="41"/>
        <end position="208"/>
    </location>
</feature>
<organism evidence="2 3">
    <name type="scientific">Flexivirga oryzae</name>
    <dbReference type="NCBI Taxonomy" id="1794944"/>
    <lineage>
        <taxon>Bacteria</taxon>
        <taxon>Bacillati</taxon>
        <taxon>Actinomycetota</taxon>
        <taxon>Actinomycetes</taxon>
        <taxon>Micrococcales</taxon>
        <taxon>Dermacoccaceae</taxon>
        <taxon>Flexivirga</taxon>
    </lineage>
</organism>
<dbReference type="PANTHER" id="PTHR43682">
    <property type="entry name" value="LACTATE UTILIZATION PROTEIN C"/>
    <property type="match status" value="1"/>
</dbReference>
<protein>
    <submittedName>
        <fullName evidence="2">L-lactate dehydrogenase complex protein LldG</fullName>
    </submittedName>
</protein>
<proteinExistence type="predicted"/>